<reference evidence="2 3" key="1">
    <citation type="submission" date="2019-03" db="EMBL/GenBank/DDBJ databases">
        <title>Empedobacter tilapiae sp. nov., isolated from an intestine of Nile tilapia Oreochromis niloticus.</title>
        <authorList>
            <person name="Kim Y.-O."/>
            <person name="Yoon J.-H."/>
        </authorList>
    </citation>
    <scope>NUCLEOTIDE SEQUENCE [LARGE SCALE GENOMIC DNA]</scope>
    <source>
        <strain evidence="2 3">MRS2</strain>
    </source>
</reference>
<evidence type="ECO:0000313" key="3">
    <source>
        <dbReference type="Proteomes" id="UP000297998"/>
    </source>
</evidence>
<sequence>MKKYLLLISLSISLYSIAQKNINKQFTVNDSPVSYTYKAVFDSSKKEEIIQRISSRFDDPKINRGDLVWNNNGEYEIVVYENTVTINFGKSNDNEISYEKIKLLGQDLSTIANKPVFKHRLITKKFYVINDKANTYSYRGVFTSNKRENIKKSVDKYFGKPTLLENNYVWKSADYDITLKEDQIEFFLMKNKLDDSYYNQFLALEKDVTEIILTLGPKNTLITTKNYVLNDNPSSYTYKAVFSPQQNDILKKIIETQFGNPKVNRGDLVWNDNGSYEIVLSDYQLKINFGKSNDTENIYQKIKELGSTVTKALKY</sequence>
<accession>A0A4Z1BQA2</accession>
<protein>
    <submittedName>
        <fullName evidence="2">Uncharacterized protein</fullName>
    </submittedName>
</protein>
<dbReference type="EMBL" id="SRPE01000002">
    <property type="protein sequence ID" value="TGN29684.1"/>
    <property type="molecule type" value="Genomic_DNA"/>
</dbReference>
<feature type="chain" id="PRO_5021479140" evidence="1">
    <location>
        <begin position="19"/>
        <end position="315"/>
    </location>
</feature>
<dbReference type="OrthoDB" id="1437216at2"/>
<organism evidence="2 3">
    <name type="scientific">Empedobacter tilapiae</name>
    <dbReference type="NCBI Taxonomy" id="2491114"/>
    <lineage>
        <taxon>Bacteria</taxon>
        <taxon>Pseudomonadati</taxon>
        <taxon>Bacteroidota</taxon>
        <taxon>Flavobacteriia</taxon>
        <taxon>Flavobacteriales</taxon>
        <taxon>Weeksellaceae</taxon>
        <taxon>Empedobacter</taxon>
    </lineage>
</organism>
<dbReference type="AlphaFoldDB" id="A0A4Z1BQA2"/>
<evidence type="ECO:0000313" key="2">
    <source>
        <dbReference type="EMBL" id="TGN29684.1"/>
    </source>
</evidence>
<dbReference type="Proteomes" id="UP000297998">
    <property type="component" value="Unassembled WGS sequence"/>
</dbReference>
<comment type="caution">
    <text evidence="2">The sequence shown here is derived from an EMBL/GenBank/DDBJ whole genome shotgun (WGS) entry which is preliminary data.</text>
</comment>
<feature type="signal peptide" evidence="1">
    <location>
        <begin position="1"/>
        <end position="18"/>
    </location>
</feature>
<proteinExistence type="predicted"/>
<name>A0A4Z1BQA2_9FLAO</name>
<evidence type="ECO:0000256" key="1">
    <source>
        <dbReference type="SAM" id="SignalP"/>
    </source>
</evidence>
<gene>
    <name evidence="2" type="ORF">E4J94_02980</name>
</gene>
<keyword evidence="3" id="KW-1185">Reference proteome</keyword>
<keyword evidence="1" id="KW-0732">Signal</keyword>
<dbReference type="RefSeq" id="WP_135834394.1">
    <property type="nucleotide sequence ID" value="NZ_SRPE01000002.1"/>
</dbReference>